<evidence type="ECO:0000313" key="9">
    <source>
        <dbReference type="EMBL" id="MEB3101660.1"/>
    </source>
</evidence>
<dbReference type="NCBIfam" id="TIGR01343">
    <property type="entry name" value="hacA_fam"/>
    <property type="match status" value="1"/>
</dbReference>
<keyword evidence="4 7" id="KW-0411">Iron-sulfur</keyword>
<dbReference type="CDD" id="cd01583">
    <property type="entry name" value="IPMI"/>
    <property type="match status" value="1"/>
</dbReference>
<comment type="similarity">
    <text evidence="7">Belongs to the aconitase/IPM isomerase family. LeuC type 2 subfamily.</text>
</comment>
<dbReference type="InterPro" id="IPR006251">
    <property type="entry name" value="Homoacnase/IPMdehydase_lsu"/>
</dbReference>
<dbReference type="NCBIfam" id="NF001614">
    <property type="entry name" value="PRK00402.1"/>
    <property type="match status" value="1"/>
</dbReference>
<evidence type="ECO:0000256" key="1">
    <source>
        <dbReference type="ARBA" id="ARBA00022485"/>
    </source>
</evidence>
<dbReference type="InterPro" id="IPR050067">
    <property type="entry name" value="IPM_dehydratase_rel_enz"/>
</dbReference>
<dbReference type="Gene3D" id="3.30.499.10">
    <property type="entry name" value="Aconitase, domain 3"/>
    <property type="match status" value="2"/>
</dbReference>
<evidence type="ECO:0000256" key="2">
    <source>
        <dbReference type="ARBA" id="ARBA00022723"/>
    </source>
</evidence>
<keyword evidence="1 7" id="KW-0004">4Fe-4S</keyword>
<comment type="caution">
    <text evidence="9">The sequence shown here is derived from an EMBL/GenBank/DDBJ whole genome shotgun (WGS) entry which is preliminary data.</text>
</comment>
<dbReference type="PANTHER" id="PTHR43822">
    <property type="entry name" value="HOMOACONITASE, MITOCHONDRIAL-RELATED"/>
    <property type="match status" value="1"/>
</dbReference>
<comment type="subunit">
    <text evidence="7">Heterodimer of LeuC and LeuD.</text>
</comment>
<comment type="cofactor">
    <cofactor evidence="7">
        <name>[4Fe-4S] cluster</name>
        <dbReference type="ChEBI" id="CHEBI:49883"/>
    </cofactor>
    <text evidence="7">Binds 1 [4Fe-4S] cluster per subunit.</text>
</comment>
<dbReference type="SUPFAM" id="SSF53732">
    <property type="entry name" value="Aconitase iron-sulfur domain"/>
    <property type="match status" value="1"/>
</dbReference>
<feature type="binding site" evidence="7">
    <location>
        <position position="351"/>
    </location>
    <ligand>
        <name>[4Fe-4S] cluster</name>
        <dbReference type="ChEBI" id="CHEBI:49883"/>
    </ligand>
</feature>
<comment type="catalytic activity">
    <reaction evidence="6">
        <text>citrate = D-threo-isocitrate</text>
        <dbReference type="Rhea" id="RHEA:10336"/>
        <dbReference type="ChEBI" id="CHEBI:15562"/>
        <dbReference type="ChEBI" id="CHEBI:16947"/>
        <dbReference type="EC" id="4.2.1.3"/>
    </reaction>
</comment>
<dbReference type="InterPro" id="IPR001030">
    <property type="entry name" value="Acoase/IPM_deHydtase_lsu_aba"/>
</dbReference>
<evidence type="ECO:0000259" key="8">
    <source>
        <dbReference type="Pfam" id="PF00330"/>
    </source>
</evidence>
<keyword evidence="7" id="KW-0028">Amino-acid biosynthesis</keyword>
<protein>
    <recommendedName>
        <fullName evidence="7">3-isopropylmalate dehydratase large subunit</fullName>
        <ecNumber evidence="7">4.2.1.33</ecNumber>
    </recommendedName>
    <alternativeName>
        <fullName evidence="7">Alpha-IPM isomerase</fullName>
        <shortName evidence="7">IPMI</shortName>
    </alternativeName>
    <alternativeName>
        <fullName evidence="7">Isopropylmalate isomerase</fullName>
    </alternativeName>
</protein>
<comment type="function">
    <text evidence="7">Catalyzes the isomerization between 2-isopropylmalate and 3-isopropylmalate, via the formation of 2-isopropylmaleate.</text>
</comment>
<dbReference type="HAMAP" id="MF_01027">
    <property type="entry name" value="LeuC_type2"/>
    <property type="match status" value="1"/>
</dbReference>
<feature type="domain" description="Aconitase/3-isopropylmalate dehydratase large subunit alpha/beta/alpha" evidence="8">
    <location>
        <begin position="9"/>
        <end position="278"/>
    </location>
</feature>
<evidence type="ECO:0000256" key="4">
    <source>
        <dbReference type="ARBA" id="ARBA00023014"/>
    </source>
</evidence>
<keyword evidence="5 7" id="KW-0456">Lyase</keyword>
<dbReference type="PRINTS" id="PR00415">
    <property type="entry name" value="ACONITASE"/>
</dbReference>
<comment type="catalytic activity">
    <reaction evidence="7">
        <text>(2R,3S)-3-isopropylmalate = (2S)-2-isopropylmalate</text>
        <dbReference type="Rhea" id="RHEA:32287"/>
        <dbReference type="ChEBI" id="CHEBI:1178"/>
        <dbReference type="ChEBI" id="CHEBI:35121"/>
        <dbReference type="EC" id="4.2.1.33"/>
    </reaction>
</comment>
<dbReference type="EMBL" id="JAYJLD010000009">
    <property type="protein sequence ID" value="MEB3101660.1"/>
    <property type="molecule type" value="Genomic_DNA"/>
</dbReference>
<gene>
    <name evidence="7" type="primary">leuC</name>
    <name evidence="9" type="ORF">VF724_08290</name>
</gene>
<evidence type="ECO:0000256" key="6">
    <source>
        <dbReference type="ARBA" id="ARBA00023501"/>
    </source>
</evidence>
<dbReference type="InterPro" id="IPR011826">
    <property type="entry name" value="HAcnase/IPMdehydase_lsu_prok"/>
</dbReference>
<evidence type="ECO:0000256" key="7">
    <source>
        <dbReference type="HAMAP-Rule" id="MF_01027"/>
    </source>
</evidence>
<dbReference type="RefSeq" id="WP_371753779.1">
    <property type="nucleotide sequence ID" value="NZ_JAYJLD010000009.1"/>
</dbReference>
<dbReference type="PANTHER" id="PTHR43822:SF2">
    <property type="entry name" value="HOMOACONITASE, MITOCHONDRIAL"/>
    <property type="match status" value="1"/>
</dbReference>
<accession>A0ABU5ZGN0</accession>
<reference evidence="9" key="1">
    <citation type="submission" date="2023-12" db="EMBL/GenBank/DDBJ databases">
        <title>Fervidustalea candida gen. nov., sp. nov., a novel member of the family Paenibacillaceae isolated from a geothermal area.</title>
        <authorList>
            <person name="Li W.-J."/>
            <person name="Jiao J.-Y."/>
            <person name="Chen Y."/>
        </authorList>
    </citation>
    <scope>NUCLEOTIDE SEQUENCE</scope>
    <source>
        <strain evidence="9">SYSU GA230002</strain>
    </source>
</reference>
<dbReference type="InterPro" id="IPR036008">
    <property type="entry name" value="Aconitase_4Fe-4S_dom"/>
</dbReference>
<sequence>MSGQTVIEKLISNHTGKKVCRNEIAIVEVDGIMASDTTAPLAIKAFEEMGGTRVWDRDKMFLVIDHASPAPNERIANLHDMMRRFSREQGVKLYDVGEGICHQLMIEKHHVKPGQIFFGADSHTCTYGAIGAFGTGVGSTDLAGIMLTGKTWVKVPDTLKIVLNNTLRPYVSTKDLILFLAGQLGIEGATYKSIEFTGDALMPLSVDSRITISNMVIEMGAKAGFVDTAGLQLPYNFDSVKPDDDAEYEAVYEYDVSKLEPMIALPHSPDNVKPISEVGSVPIQQAFIGSCTNGKLEDLRQAAKILKGKKIDPRVRLMVTPASKEVYHQALLDGTAEILMAAGATLLPSGCGPCVGTHLGIPGNGENVLSSTNRNFQGRMGNRNANVYLASPVTVAASALTGQITHPQNIR</sequence>
<dbReference type="InterPro" id="IPR015931">
    <property type="entry name" value="Acnase/IPM_dHydase_lsu_aba_1/3"/>
</dbReference>
<comment type="pathway">
    <text evidence="7">Amino-acid biosynthesis; L-leucine biosynthesis; L-leucine from 3-methyl-2-oxobutanoate: step 2/4.</text>
</comment>
<dbReference type="EC" id="4.2.1.33" evidence="7"/>
<keyword evidence="7" id="KW-0432">Leucine biosynthesis</keyword>
<keyword evidence="3 7" id="KW-0408">Iron</keyword>
<feature type="domain" description="Aconitase/3-isopropylmalate dehydratase large subunit alpha/beta/alpha" evidence="8">
    <location>
        <begin position="279"/>
        <end position="402"/>
    </location>
</feature>
<organism evidence="9 10">
    <name type="scientific">Ferviditalea candida</name>
    <dbReference type="NCBI Taxonomy" id="3108399"/>
    <lineage>
        <taxon>Bacteria</taxon>
        <taxon>Bacillati</taxon>
        <taxon>Bacillota</taxon>
        <taxon>Bacilli</taxon>
        <taxon>Bacillales</taxon>
        <taxon>Paenibacillaceae</taxon>
        <taxon>Ferviditalea</taxon>
    </lineage>
</organism>
<dbReference type="Pfam" id="PF00330">
    <property type="entry name" value="Aconitase"/>
    <property type="match status" value="2"/>
</dbReference>
<dbReference type="InterPro" id="IPR018136">
    <property type="entry name" value="Aconitase_4Fe-4S_BS"/>
</dbReference>
<dbReference type="InterPro" id="IPR033941">
    <property type="entry name" value="IPMI_cat"/>
</dbReference>
<dbReference type="NCBIfam" id="TIGR02086">
    <property type="entry name" value="IPMI_arch"/>
    <property type="match status" value="1"/>
</dbReference>
<evidence type="ECO:0000256" key="3">
    <source>
        <dbReference type="ARBA" id="ARBA00023004"/>
    </source>
</evidence>
<feature type="binding site" evidence="7">
    <location>
        <position position="354"/>
    </location>
    <ligand>
        <name>[4Fe-4S] cluster</name>
        <dbReference type="ChEBI" id="CHEBI:49883"/>
    </ligand>
</feature>
<dbReference type="PROSITE" id="PS00450">
    <property type="entry name" value="ACONITASE_1"/>
    <property type="match status" value="1"/>
</dbReference>
<keyword evidence="10" id="KW-1185">Reference proteome</keyword>
<dbReference type="PROSITE" id="PS01244">
    <property type="entry name" value="ACONITASE_2"/>
    <property type="match status" value="1"/>
</dbReference>
<name>A0ABU5ZGN0_9BACL</name>
<proteinExistence type="inferred from homology"/>
<keyword evidence="7" id="KW-0100">Branched-chain amino acid biosynthesis</keyword>
<dbReference type="Proteomes" id="UP001310386">
    <property type="component" value="Unassembled WGS sequence"/>
</dbReference>
<keyword evidence="2 7" id="KW-0479">Metal-binding</keyword>
<evidence type="ECO:0000256" key="5">
    <source>
        <dbReference type="ARBA" id="ARBA00023239"/>
    </source>
</evidence>
<evidence type="ECO:0000313" key="10">
    <source>
        <dbReference type="Proteomes" id="UP001310386"/>
    </source>
</evidence>
<feature type="binding site" evidence="7">
    <location>
        <position position="291"/>
    </location>
    <ligand>
        <name>[4Fe-4S] cluster</name>
        <dbReference type="ChEBI" id="CHEBI:49883"/>
    </ligand>
</feature>